<feature type="transmembrane region" description="Helical" evidence="6">
    <location>
        <begin position="60"/>
        <end position="80"/>
    </location>
</feature>
<dbReference type="GO" id="GO:0022857">
    <property type="term" value="F:transmembrane transporter activity"/>
    <property type="evidence" value="ECO:0007669"/>
    <property type="project" value="InterPro"/>
</dbReference>
<evidence type="ECO:0000259" key="7">
    <source>
        <dbReference type="PROSITE" id="PS50850"/>
    </source>
</evidence>
<feature type="transmembrane region" description="Helical" evidence="6">
    <location>
        <begin position="21"/>
        <end position="40"/>
    </location>
</feature>
<dbReference type="EMBL" id="JACCBB010000001">
    <property type="protein sequence ID" value="NYD20687.1"/>
    <property type="molecule type" value="Genomic_DNA"/>
</dbReference>
<feature type="transmembrane region" description="Helical" evidence="6">
    <location>
        <begin position="306"/>
        <end position="326"/>
    </location>
</feature>
<dbReference type="InterPro" id="IPR036259">
    <property type="entry name" value="MFS_trans_sf"/>
</dbReference>
<dbReference type="InterPro" id="IPR050327">
    <property type="entry name" value="Proton-linked_MCT"/>
</dbReference>
<dbReference type="GO" id="GO:0005886">
    <property type="term" value="C:plasma membrane"/>
    <property type="evidence" value="ECO:0007669"/>
    <property type="project" value="UniProtKB-SubCell"/>
</dbReference>
<evidence type="ECO:0000313" key="8">
    <source>
        <dbReference type="EMBL" id="NYD20687.1"/>
    </source>
</evidence>
<evidence type="ECO:0000256" key="5">
    <source>
        <dbReference type="SAM" id="MobiDB-lite"/>
    </source>
</evidence>
<evidence type="ECO:0000256" key="3">
    <source>
        <dbReference type="ARBA" id="ARBA00022989"/>
    </source>
</evidence>
<gene>
    <name evidence="8" type="ORF">BJ968_000227</name>
</gene>
<feature type="transmembrane region" description="Helical" evidence="6">
    <location>
        <begin position="277"/>
        <end position="299"/>
    </location>
</feature>
<evidence type="ECO:0000256" key="2">
    <source>
        <dbReference type="ARBA" id="ARBA00022692"/>
    </source>
</evidence>
<comment type="subcellular location">
    <subcellularLocation>
        <location evidence="1">Cell membrane</location>
        <topology evidence="1">Multi-pass membrane protein</topology>
    </subcellularLocation>
</comment>
<dbReference type="PANTHER" id="PTHR11360">
    <property type="entry name" value="MONOCARBOXYLATE TRANSPORTER"/>
    <property type="match status" value="1"/>
</dbReference>
<evidence type="ECO:0000256" key="6">
    <source>
        <dbReference type="SAM" id="Phobius"/>
    </source>
</evidence>
<keyword evidence="9" id="KW-1185">Reference proteome</keyword>
<dbReference type="Proteomes" id="UP000521922">
    <property type="component" value="Unassembled WGS sequence"/>
</dbReference>
<organism evidence="8 9">
    <name type="scientific">Kineococcus aurantiacus</name>
    <dbReference type="NCBI Taxonomy" id="37633"/>
    <lineage>
        <taxon>Bacteria</taxon>
        <taxon>Bacillati</taxon>
        <taxon>Actinomycetota</taxon>
        <taxon>Actinomycetes</taxon>
        <taxon>Kineosporiales</taxon>
        <taxon>Kineosporiaceae</taxon>
        <taxon>Kineococcus</taxon>
    </lineage>
</organism>
<reference evidence="8 9" key="1">
    <citation type="submission" date="2020-07" db="EMBL/GenBank/DDBJ databases">
        <title>Sequencing the genomes of 1000 actinobacteria strains.</title>
        <authorList>
            <person name="Klenk H.-P."/>
        </authorList>
    </citation>
    <scope>NUCLEOTIDE SEQUENCE [LARGE SCALE GENOMIC DNA]</scope>
    <source>
        <strain evidence="8 9">DSM 7487</strain>
    </source>
</reference>
<evidence type="ECO:0000256" key="1">
    <source>
        <dbReference type="ARBA" id="ARBA00004651"/>
    </source>
</evidence>
<feature type="compositionally biased region" description="Basic residues" evidence="5">
    <location>
        <begin position="9"/>
        <end position="20"/>
    </location>
</feature>
<evidence type="ECO:0000313" key="9">
    <source>
        <dbReference type="Proteomes" id="UP000521922"/>
    </source>
</evidence>
<feature type="transmembrane region" description="Helical" evidence="6">
    <location>
        <begin position="332"/>
        <end position="355"/>
    </location>
</feature>
<feature type="transmembrane region" description="Helical" evidence="6">
    <location>
        <begin position="179"/>
        <end position="201"/>
    </location>
</feature>
<evidence type="ECO:0000256" key="4">
    <source>
        <dbReference type="ARBA" id="ARBA00023136"/>
    </source>
</evidence>
<dbReference type="RefSeq" id="WP_179748467.1">
    <property type="nucleotide sequence ID" value="NZ_BAAAGN010000002.1"/>
</dbReference>
<dbReference type="SUPFAM" id="SSF103473">
    <property type="entry name" value="MFS general substrate transporter"/>
    <property type="match status" value="1"/>
</dbReference>
<keyword evidence="2 6" id="KW-0812">Transmembrane</keyword>
<dbReference type="CDD" id="cd17355">
    <property type="entry name" value="MFS_YcxA_like"/>
    <property type="match status" value="1"/>
</dbReference>
<feature type="transmembrane region" description="Helical" evidence="6">
    <location>
        <begin position="399"/>
        <end position="420"/>
    </location>
</feature>
<dbReference type="PROSITE" id="PS50850">
    <property type="entry name" value="MFS"/>
    <property type="match status" value="1"/>
</dbReference>
<dbReference type="AlphaFoldDB" id="A0A7Y9ARJ0"/>
<dbReference type="InterPro" id="IPR020846">
    <property type="entry name" value="MFS_dom"/>
</dbReference>
<feature type="transmembrane region" description="Helical" evidence="6">
    <location>
        <begin position="92"/>
        <end position="110"/>
    </location>
</feature>
<name>A0A7Y9ARJ0_9ACTN</name>
<feature type="region of interest" description="Disordered" evidence="5">
    <location>
        <begin position="1"/>
        <end position="21"/>
    </location>
</feature>
<accession>A0A7Y9ARJ0</accession>
<keyword evidence="3 6" id="KW-1133">Transmembrane helix</keyword>
<proteinExistence type="predicted"/>
<feature type="transmembrane region" description="Helical" evidence="6">
    <location>
        <begin position="241"/>
        <end position="265"/>
    </location>
</feature>
<dbReference type="Pfam" id="PF07690">
    <property type="entry name" value="MFS_1"/>
    <property type="match status" value="1"/>
</dbReference>
<dbReference type="PANTHER" id="PTHR11360:SF284">
    <property type="entry name" value="EG:103B4.3 PROTEIN-RELATED"/>
    <property type="match status" value="1"/>
</dbReference>
<feature type="transmembrane region" description="Helical" evidence="6">
    <location>
        <begin position="367"/>
        <end position="387"/>
    </location>
</feature>
<comment type="caution">
    <text evidence="8">The sequence shown here is derived from an EMBL/GenBank/DDBJ whole genome shotgun (WGS) entry which is preliminary data.</text>
</comment>
<feature type="domain" description="Major facilitator superfamily (MFS) profile" evidence="7">
    <location>
        <begin position="25"/>
        <end position="422"/>
    </location>
</feature>
<keyword evidence="4 6" id="KW-0472">Membrane</keyword>
<feature type="transmembrane region" description="Helical" evidence="6">
    <location>
        <begin position="149"/>
        <end position="173"/>
    </location>
</feature>
<dbReference type="InterPro" id="IPR011701">
    <property type="entry name" value="MFS"/>
</dbReference>
<feature type="transmembrane region" description="Helical" evidence="6">
    <location>
        <begin position="116"/>
        <end position="137"/>
    </location>
</feature>
<sequence>MSTAPTRLPRARPPRPRTRPHPAWTVAAVTFATLLAAGAFRSVPATLLEPVTAEFGWSRAQVSAAVSVNLVLYGLIAPFAAALMQRFGVQRVVAVALLLVAAGSAGSAFVQERWQLVATWGVLVGTGTGSMAMSLAATVVGRWFAARRGLVTGVLAAAASAGQLVFLPLVANLAHDHGWRTPCLVIAAVALAVVPLVLAALHEHPADRGVAPYGASGPVAEPGRAAGALAGLRLAVRHRAFWFLAAGFAVCGASTNGLVGTHFVAAAHDHGMPATTAASLLALVGVFDVVGTVASGWLTDRVDPRLLLLAYYALRGLSLLALPGLLSPGVEPGTWVFVVFYGLDWIATVPPTVVLARRHFGLAGPVVFGWVFASHQVGAAVMAFAAGAVRDHTGDYRTAFWVAGGLCALAAVCSVLVGAAPAAATEGADGAPAATPRPGR</sequence>
<protein>
    <submittedName>
        <fullName evidence="8">Putative MFS family arabinose efflux permease</fullName>
    </submittedName>
</protein>
<dbReference type="Gene3D" id="1.20.1250.20">
    <property type="entry name" value="MFS general substrate transporter like domains"/>
    <property type="match status" value="2"/>
</dbReference>